<feature type="transmembrane region" description="Helical" evidence="1">
    <location>
        <begin position="20"/>
        <end position="41"/>
    </location>
</feature>
<dbReference type="Proteomes" id="UP000276133">
    <property type="component" value="Unassembled WGS sequence"/>
</dbReference>
<sequence length="94" mass="11109">YLRWIKDGNRPFLNKGKGRSLIFSGFLVTHPSSPFFTLLNLNESKQLKRIHRFWKVIISIILKEMHWYNNSSQDLDFFLGLLNNSDSNKILNII</sequence>
<gene>
    <name evidence="2" type="ORF">BpHYR1_011015</name>
</gene>
<keyword evidence="1" id="KW-1133">Transmembrane helix</keyword>
<dbReference type="AlphaFoldDB" id="A0A3M7RTZ5"/>
<comment type="caution">
    <text evidence="2">The sequence shown here is derived from an EMBL/GenBank/DDBJ whole genome shotgun (WGS) entry which is preliminary data.</text>
</comment>
<evidence type="ECO:0000313" key="3">
    <source>
        <dbReference type="Proteomes" id="UP000276133"/>
    </source>
</evidence>
<name>A0A3M7RTZ5_BRAPC</name>
<evidence type="ECO:0000313" key="2">
    <source>
        <dbReference type="EMBL" id="RNA27031.1"/>
    </source>
</evidence>
<proteinExistence type="predicted"/>
<keyword evidence="3" id="KW-1185">Reference proteome</keyword>
<keyword evidence="1" id="KW-0812">Transmembrane</keyword>
<feature type="non-terminal residue" evidence="2">
    <location>
        <position position="1"/>
    </location>
</feature>
<reference evidence="2 3" key="1">
    <citation type="journal article" date="2018" name="Sci. Rep.">
        <title>Genomic signatures of local adaptation to the degree of environmental predictability in rotifers.</title>
        <authorList>
            <person name="Franch-Gras L."/>
            <person name="Hahn C."/>
            <person name="Garcia-Roger E.M."/>
            <person name="Carmona M.J."/>
            <person name="Serra M."/>
            <person name="Gomez A."/>
        </authorList>
    </citation>
    <scope>NUCLEOTIDE SEQUENCE [LARGE SCALE GENOMIC DNA]</scope>
    <source>
        <strain evidence="2">HYR1</strain>
    </source>
</reference>
<keyword evidence="1" id="KW-0472">Membrane</keyword>
<organism evidence="2 3">
    <name type="scientific">Brachionus plicatilis</name>
    <name type="common">Marine rotifer</name>
    <name type="synonym">Brachionus muelleri</name>
    <dbReference type="NCBI Taxonomy" id="10195"/>
    <lineage>
        <taxon>Eukaryota</taxon>
        <taxon>Metazoa</taxon>
        <taxon>Spiralia</taxon>
        <taxon>Gnathifera</taxon>
        <taxon>Rotifera</taxon>
        <taxon>Eurotatoria</taxon>
        <taxon>Monogononta</taxon>
        <taxon>Pseudotrocha</taxon>
        <taxon>Ploima</taxon>
        <taxon>Brachionidae</taxon>
        <taxon>Brachionus</taxon>
    </lineage>
</organism>
<evidence type="ECO:0000256" key="1">
    <source>
        <dbReference type="SAM" id="Phobius"/>
    </source>
</evidence>
<accession>A0A3M7RTZ5</accession>
<protein>
    <submittedName>
        <fullName evidence="2">Uncharacterized protein</fullName>
    </submittedName>
</protein>
<dbReference type="EMBL" id="REGN01002612">
    <property type="protein sequence ID" value="RNA27031.1"/>
    <property type="molecule type" value="Genomic_DNA"/>
</dbReference>